<proteinExistence type="predicted"/>
<evidence type="ECO:0000313" key="2">
    <source>
        <dbReference type="Proteomes" id="UP001589747"/>
    </source>
</evidence>
<reference evidence="1 2" key="1">
    <citation type="submission" date="2024-09" db="EMBL/GenBank/DDBJ databases">
        <authorList>
            <person name="Sun Q."/>
            <person name="Mori K."/>
        </authorList>
    </citation>
    <scope>NUCLEOTIDE SEQUENCE [LARGE SCALE GENOMIC DNA]</scope>
    <source>
        <strain evidence="1 2">TISTR 2452</strain>
    </source>
</reference>
<evidence type="ECO:0008006" key="3">
    <source>
        <dbReference type="Google" id="ProtNLM"/>
    </source>
</evidence>
<dbReference type="Proteomes" id="UP001589747">
    <property type="component" value="Unassembled WGS sequence"/>
</dbReference>
<evidence type="ECO:0000313" key="1">
    <source>
        <dbReference type="EMBL" id="MFB9326228.1"/>
    </source>
</evidence>
<gene>
    <name evidence="1" type="ORF">ACFFSY_09920</name>
</gene>
<keyword evidence="2" id="KW-1185">Reference proteome</keyword>
<dbReference type="RefSeq" id="WP_377493306.1">
    <property type="nucleotide sequence ID" value="NZ_JBHMDO010000017.1"/>
</dbReference>
<name>A0ABV5KLW9_9BACL</name>
<sequence length="99" mass="11418">MKLLQLLLLYVRGDFGRLAFELKDRMPICYLLVIECVGVLLVPVRLADPPSRSGSGAIRRSNHSVQSLSILWKETEAILSRFQRWKEPSAFIGRNYRTR</sequence>
<comment type="caution">
    <text evidence="1">The sequence shown here is derived from an EMBL/GenBank/DDBJ whole genome shotgun (WGS) entry which is preliminary data.</text>
</comment>
<dbReference type="EMBL" id="JBHMDO010000017">
    <property type="protein sequence ID" value="MFB9326228.1"/>
    <property type="molecule type" value="Genomic_DNA"/>
</dbReference>
<protein>
    <recommendedName>
        <fullName evidence="3">Secreted protein</fullName>
    </recommendedName>
</protein>
<organism evidence="1 2">
    <name type="scientific">Paenibacillus aurantiacus</name>
    <dbReference type="NCBI Taxonomy" id="1936118"/>
    <lineage>
        <taxon>Bacteria</taxon>
        <taxon>Bacillati</taxon>
        <taxon>Bacillota</taxon>
        <taxon>Bacilli</taxon>
        <taxon>Bacillales</taxon>
        <taxon>Paenibacillaceae</taxon>
        <taxon>Paenibacillus</taxon>
    </lineage>
</organism>
<accession>A0ABV5KLW9</accession>